<dbReference type="Proteomes" id="UP001497480">
    <property type="component" value="Unassembled WGS sequence"/>
</dbReference>
<dbReference type="EMBL" id="CAXHTB010000017">
    <property type="protein sequence ID" value="CAL0323501.1"/>
    <property type="molecule type" value="Genomic_DNA"/>
</dbReference>
<dbReference type="AlphaFoldDB" id="A0AAV1XPJ0"/>
<proteinExistence type="predicted"/>
<gene>
    <name evidence="1" type="ORF">LLUT_LOCUS24561</name>
</gene>
<keyword evidence="2" id="KW-1185">Reference proteome</keyword>
<organism evidence="1 2">
    <name type="scientific">Lupinus luteus</name>
    <name type="common">European yellow lupine</name>
    <dbReference type="NCBI Taxonomy" id="3873"/>
    <lineage>
        <taxon>Eukaryota</taxon>
        <taxon>Viridiplantae</taxon>
        <taxon>Streptophyta</taxon>
        <taxon>Embryophyta</taxon>
        <taxon>Tracheophyta</taxon>
        <taxon>Spermatophyta</taxon>
        <taxon>Magnoliopsida</taxon>
        <taxon>eudicotyledons</taxon>
        <taxon>Gunneridae</taxon>
        <taxon>Pentapetalae</taxon>
        <taxon>rosids</taxon>
        <taxon>fabids</taxon>
        <taxon>Fabales</taxon>
        <taxon>Fabaceae</taxon>
        <taxon>Papilionoideae</taxon>
        <taxon>50 kb inversion clade</taxon>
        <taxon>genistoids sensu lato</taxon>
        <taxon>core genistoids</taxon>
        <taxon>Genisteae</taxon>
        <taxon>Lupinus</taxon>
    </lineage>
</organism>
<name>A0AAV1XPJ0_LUPLU</name>
<protein>
    <submittedName>
        <fullName evidence="1">Uncharacterized protein</fullName>
    </submittedName>
</protein>
<evidence type="ECO:0000313" key="2">
    <source>
        <dbReference type="Proteomes" id="UP001497480"/>
    </source>
</evidence>
<reference evidence="1 2" key="1">
    <citation type="submission" date="2024-03" db="EMBL/GenBank/DDBJ databases">
        <authorList>
            <person name="Martinez-Hernandez J."/>
        </authorList>
    </citation>
    <scope>NUCLEOTIDE SEQUENCE [LARGE SCALE GENOMIC DNA]</scope>
</reference>
<accession>A0AAV1XPJ0</accession>
<sequence length="116" mass="12950">MALRMIGFSNSDSLIIDFIAPYNKFVYAFPATLLARNALSAYQHISKEPNCIAFVVSTIFIVDASTGGFVQKQLAHSANLTFLDFIHWFDKLILETKIGDIRCSITCRDTAEGKHC</sequence>
<comment type="caution">
    <text evidence="1">The sequence shown here is derived from an EMBL/GenBank/DDBJ whole genome shotgun (WGS) entry which is preliminary data.</text>
</comment>
<evidence type="ECO:0000313" key="1">
    <source>
        <dbReference type="EMBL" id="CAL0323501.1"/>
    </source>
</evidence>